<accession>A0A4Q4TK41</accession>
<dbReference type="AlphaFoldDB" id="A0A4Q4TK41"/>
<dbReference type="OrthoDB" id="4658887at2759"/>
<sequence>MKNKLSADKCKTVKDYGLRREPFPLDPNDISYMEPYLSPGPYDWQSYMILLPQRDEETTEREQDEDDEEEDPGLNWYVISLSHEAYSTMYVKLTNSDQIGAQRLAEMLYRDMIIDNVGAAGADMRPIRFLGTWSIQNRPARTAITEVFQRAGRDLLARGVVEVTPEDGPVFLECVQNNPLARGQQAILERHPQETGGAFVERFVFVSEGYDAPLGGSTENPPYEPRLHMVTELGQPSP</sequence>
<evidence type="ECO:0000313" key="2">
    <source>
        <dbReference type="Proteomes" id="UP000293360"/>
    </source>
</evidence>
<dbReference type="Proteomes" id="UP000293360">
    <property type="component" value="Unassembled WGS sequence"/>
</dbReference>
<name>A0A4Q4TK41_9PEZI</name>
<evidence type="ECO:0000313" key="1">
    <source>
        <dbReference type="EMBL" id="RYP06722.1"/>
    </source>
</evidence>
<protein>
    <submittedName>
        <fullName evidence="1">Uncharacterized protein</fullName>
    </submittedName>
</protein>
<gene>
    <name evidence="1" type="ORF">DL764_002974</name>
</gene>
<organism evidence="1 2">
    <name type="scientific">Monosporascus ibericus</name>
    <dbReference type="NCBI Taxonomy" id="155417"/>
    <lineage>
        <taxon>Eukaryota</taxon>
        <taxon>Fungi</taxon>
        <taxon>Dikarya</taxon>
        <taxon>Ascomycota</taxon>
        <taxon>Pezizomycotina</taxon>
        <taxon>Sordariomycetes</taxon>
        <taxon>Xylariomycetidae</taxon>
        <taxon>Xylariales</taxon>
        <taxon>Xylariales incertae sedis</taxon>
        <taxon>Monosporascus</taxon>
    </lineage>
</organism>
<reference evidence="1 2" key="1">
    <citation type="submission" date="2018-06" db="EMBL/GenBank/DDBJ databases">
        <title>Complete Genomes of Monosporascus.</title>
        <authorList>
            <person name="Robinson A.J."/>
            <person name="Natvig D.O."/>
        </authorList>
    </citation>
    <scope>NUCLEOTIDE SEQUENCE [LARGE SCALE GENOMIC DNA]</scope>
    <source>
        <strain evidence="1 2">CBS 110550</strain>
    </source>
</reference>
<proteinExistence type="predicted"/>
<dbReference type="EMBL" id="QJNU01000118">
    <property type="protein sequence ID" value="RYP06722.1"/>
    <property type="molecule type" value="Genomic_DNA"/>
</dbReference>
<comment type="caution">
    <text evidence="1">The sequence shown here is derived from an EMBL/GenBank/DDBJ whole genome shotgun (WGS) entry which is preliminary data.</text>
</comment>
<keyword evidence="2" id="KW-1185">Reference proteome</keyword>